<dbReference type="GO" id="GO:0003677">
    <property type="term" value="F:DNA binding"/>
    <property type="evidence" value="ECO:0007669"/>
    <property type="project" value="UniProtKB-UniRule"/>
</dbReference>
<evidence type="ECO:0000256" key="2">
    <source>
        <dbReference type="PROSITE-ProRule" id="PRU01091"/>
    </source>
</evidence>
<dbReference type="Gene3D" id="1.25.40.10">
    <property type="entry name" value="Tetratricopeptide repeat domain"/>
    <property type="match status" value="1"/>
</dbReference>
<protein>
    <recommendedName>
        <fullName evidence="3">OmpR/PhoB-type domain-containing protein</fullName>
    </recommendedName>
</protein>
<evidence type="ECO:0000256" key="1">
    <source>
        <dbReference type="ARBA" id="ARBA00023125"/>
    </source>
</evidence>
<keyword evidence="5" id="KW-1185">Reference proteome</keyword>
<feature type="DNA-binding region" description="OmpR/PhoB-type" evidence="2">
    <location>
        <begin position="1"/>
        <end position="101"/>
    </location>
</feature>
<dbReference type="InterPro" id="IPR036388">
    <property type="entry name" value="WH-like_DNA-bd_sf"/>
</dbReference>
<dbReference type="RefSeq" id="WP_069911594.1">
    <property type="nucleotide sequence ID" value="NZ_LAJE02000324.1"/>
</dbReference>
<accession>A0A1E5XKU9</accession>
<dbReference type="SUPFAM" id="SSF46894">
    <property type="entry name" value="C-terminal effector domain of the bipartite response regulators"/>
    <property type="match status" value="1"/>
</dbReference>
<keyword evidence="1 2" id="KW-0238">DNA-binding</keyword>
<sequence length="520" mass="56001">MAEYQFNSFVFHEDLLSARDLGGREITFTRAERTVLSTFMAHPQRLLTRNALLDAISGVGSDASDRNVDFLINRLRAKLGDPARSPRFIATRYGEGYVWVAEPAAPADALVVVGPVHGMGRAGAFAPVAARMLGELVQLLDAATSPDEAVRLDEQFSPKSPTRTRFSLEVSVFPTAEALQCALVLRQMPGGDVIGMSRLAVAAPDEVTALVAGVVQQFRSLIWHRQALGMMDAPAAATPPLYVAMHEAGRLLTADTRSWLEGLEQVRASLAANPNDPVVRLMWGLSLYVQAIMGTDGQSSPGAERNAIEDEIEAAALSALPAVADNPMLKLSVAKLLLFVARGHTAMAERLAEEAFEASTAFAASFAILGQARLMRGRLAEGIDLIERAAEMAEYGTEFWIYTLVVLCGGKLAAEDRKGLRATLQQLHEASPQTLITVAPFCVPADEPLSPPGQAFISSLGPEGATRTLESIFMTSVRQYEDLRHQGNVLRALAQRLQQIYGPDVVPPRIRALLEPAAGG</sequence>
<dbReference type="AlphaFoldDB" id="A0A1E5XKU9"/>
<evidence type="ECO:0000313" key="5">
    <source>
        <dbReference type="Proteomes" id="UP000095463"/>
    </source>
</evidence>
<dbReference type="GO" id="GO:0000160">
    <property type="term" value="P:phosphorelay signal transduction system"/>
    <property type="evidence" value="ECO:0007669"/>
    <property type="project" value="InterPro"/>
</dbReference>
<dbReference type="PROSITE" id="PS51755">
    <property type="entry name" value="OMPR_PHOB"/>
    <property type="match status" value="1"/>
</dbReference>
<comment type="caution">
    <text evidence="4">The sequence shown here is derived from an EMBL/GenBank/DDBJ whole genome shotgun (WGS) entry which is preliminary data.</text>
</comment>
<dbReference type="InterPro" id="IPR016032">
    <property type="entry name" value="Sig_transdc_resp-reg_C-effctor"/>
</dbReference>
<dbReference type="EMBL" id="LAJE02000324">
    <property type="protein sequence ID" value="OEO29124.1"/>
    <property type="molecule type" value="Genomic_DNA"/>
</dbReference>
<dbReference type="SMART" id="SM00862">
    <property type="entry name" value="Trans_reg_C"/>
    <property type="match status" value="1"/>
</dbReference>
<dbReference type="OrthoDB" id="7794946at2"/>
<name>A0A1E5XKU9_9HYPH</name>
<dbReference type="Proteomes" id="UP000095463">
    <property type="component" value="Unassembled WGS sequence"/>
</dbReference>
<evidence type="ECO:0000259" key="3">
    <source>
        <dbReference type="PROSITE" id="PS51755"/>
    </source>
</evidence>
<feature type="domain" description="OmpR/PhoB-type" evidence="3">
    <location>
        <begin position="1"/>
        <end position="101"/>
    </location>
</feature>
<dbReference type="CDD" id="cd00383">
    <property type="entry name" value="trans_reg_C"/>
    <property type="match status" value="1"/>
</dbReference>
<gene>
    <name evidence="4" type="ORF">VW23_027010</name>
</gene>
<proteinExistence type="predicted"/>
<evidence type="ECO:0000313" key="4">
    <source>
        <dbReference type="EMBL" id="OEO29124.1"/>
    </source>
</evidence>
<organism evidence="4 5">
    <name type="scientific">Devosia insulae DS-56</name>
    <dbReference type="NCBI Taxonomy" id="1116389"/>
    <lineage>
        <taxon>Bacteria</taxon>
        <taxon>Pseudomonadati</taxon>
        <taxon>Pseudomonadota</taxon>
        <taxon>Alphaproteobacteria</taxon>
        <taxon>Hyphomicrobiales</taxon>
        <taxon>Devosiaceae</taxon>
        <taxon>Devosia</taxon>
    </lineage>
</organism>
<dbReference type="Pfam" id="PF00486">
    <property type="entry name" value="Trans_reg_C"/>
    <property type="match status" value="1"/>
</dbReference>
<reference evidence="4 5" key="1">
    <citation type="journal article" date="2015" name="Genome Announc.">
        <title>Genome Assemblies of Three Soil-Associated Devosia species: D. insulae, D. limi, and D. soli.</title>
        <authorList>
            <person name="Hassan Y.I."/>
            <person name="Lepp D."/>
            <person name="Zhou T."/>
        </authorList>
    </citation>
    <scope>NUCLEOTIDE SEQUENCE [LARGE SCALE GENOMIC DNA]</scope>
    <source>
        <strain evidence="4 5">DS-56</strain>
    </source>
</reference>
<dbReference type="InterPro" id="IPR001867">
    <property type="entry name" value="OmpR/PhoB-type_DNA-bd"/>
</dbReference>
<dbReference type="GO" id="GO:0006355">
    <property type="term" value="P:regulation of DNA-templated transcription"/>
    <property type="evidence" value="ECO:0007669"/>
    <property type="project" value="InterPro"/>
</dbReference>
<dbReference type="InterPro" id="IPR011990">
    <property type="entry name" value="TPR-like_helical_dom_sf"/>
</dbReference>
<dbReference type="Gene3D" id="1.10.10.10">
    <property type="entry name" value="Winged helix-like DNA-binding domain superfamily/Winged helix DNA-binding domain"/>
    <property type="match status" value="1"/>
</dbReference>